<dbReference type="InterPro" id="IPR002052">
    <property type="entry name" value="DNA_methylase_N6_adenine_CS"/>
</dbReference>
<evidence type="ECO:0000256" key="4">
    <source>
        <dbReference type="ARBA" id="ARBA00022679"/>
    </source>
</evidence>
<evidence type="ECO:0000313" key="8">
    <source>
        <dbReference type="Proteomes" id="UP000238801"/>
    </source>
</evidence>
<dbReference type="EMBL" id="PVTT01000002">
    <property type="protein sequence ID" value="PRY93691.1"/>
    <property type="molecule type" value="Genomic_DNA"/>
</dbReference>
<dbReference type="GO" id="GO:0032259">
    <property type="term" value="P:methylation"/>
    <property type="evidence" value="ECO:0007669"/>
    <property type="project" value="UniProtKB-KW"/>
</dbReference>
<dbReference type="Gene3D" id="3.40.50.150">
    <property type="entry name" value="Vaccinia Virus protein VP39"/>
    <property type="match status" value="1"/>
</dbReference>
<evidence type="ECO:0000256" key="2">
    <source>
        <dbReference type="ARBA" id="ARBA00022552"/>
    </source>
</evidence>
<dbReference type="PROSITE" id="PS00092">
    <property type="entry name" value="N6_MTASE"/>
    <property type="match status" value="1"/>
</dbReference>
<dbReference type="InterPro" id="IPR029063">
    <property type="entry name" value="SAM-dependent_MTases_sf"/>
</dbReference>
<protein>
    <submittedName>
        <fullName evidence="7">16S rRNA m(2)G 1207 methyltransferase</fullName>
    </submittedName>
</protein>
<dbReference type="PANTHER" id="PTHR47816">
    <property type="entry name" value="RIBOSOMAL RNA SMALL SUBUNIT METHYLTRANSFERASE C"/>
    <property type="match status" value="1"/>
</dbReference>
<keyword evidence="4 7" id="KW-0808">Transferase</keyword>
<dbReference type="AlphaFoldDB" id="A0A2T0X424"/>
<reference evidence="7 8" key="1">
    <citation type="submission" date="2018-03" db="EMBL/GenBank/DDBJ databases">
        <title>Genomic Encyclopedia of Archaeal and Bacterial Type Strains, Phase II (KMG-II): from individual species to whole genera.</title>
        <authorList>
            <person name="Goeker M."/>
        </authorList>
    </citation>
    <scope>NUCLEOTIDE SEQUENCE [LARGE SCALE GENOMIC DNA]</scope>
    <source>
        <strain evidence="7 8">DSM 29318</strain>
    </source>
</reference>
<dbReference type="RefSeq" id="WP_106161251.1">
    <property type="nucleotide sequence ID" value="NZ_PVTT01000002.1"/>
</dbReference>
<name>A0A2T0X424_9RHOB</name>
<dbReference type="GO" id="GO:0006364">
    <property type="term" value="P:rRNA processing"/>
    <property type="evidence" value="ECO:0007669"/>
    <property type="project" value="UniProtKB-KW"/>
</dbReference>
<dbReference type="PANTHER" id="PTHR47816:SF4">
    <property type="entry name" value="RIBOSOMAL RNA SMALL SUBUNIT METHYLTRANSFERASE C"/>
    <property type="match status" value="1"/>
</dbReference>
<keyword evidence="3 7" id="KW-0489">Methyltransferase</keyword>
<keyword evidence="1" id="KW-0963">Cytoplasm</keyword>
<gene>
    <name evidence="7" type="ORF">BCF33_2573</name>
</gene>
<evidence type="ECO:0000313" key="7">
    <source>
        <dbReference type="EMBL" id="PRY93691.1"/>
    </source>
</evidence>
<sequence length="330" mass="34593">MPTPTRLDLAVREWPLPEGRVLSLRPRAGEDLSPLGDVLAVTGFRPDLDALAAAGVAVEAETPGGPFAAAHVRMPRAREHAKALVAKAMEAVPAGAPVLVEGLKADGIEGLLRACRKAVPGTSPAISKAHGKVFRVPGGPAPEGWAAGAAEVATPWGTFETPAGAFSAGRADPASLMLAEALPARMPAHLVDLGAGWGLLSAAALLREGVERIDLVEAEKDALDAARRAIADPRARFHWADATRWTPDRPADAVICNPPFHEGRAADPALGRAFIAQAARVLSPKGRAWFVANRHLPYEAALAERFRHVEEVGGTPAFKLLVGGSPRRNP</sequence>
<evidence type="ECO:0000256" key="3">
    <source>
        <dbReference type="ARBA" id="ARBA00022603"/>
    </source>
</evidence>
<keyword evidence="2" id="KW-0698">rRNA processing</keyword>
<evidence type="ECO:0000256" key="1">
    <source>
        <dbReference type="ARBA" id="ARBA00022490"/>
    </source>
</evidence>
<feature type="domain" description="Methyltransferase small" evidence="6">
    <location>
        <begin position="158"/>
        <end position="321"/>
    </location>
</feature>
<accession>A0A2T0X424</accession>
<dbReference type="GO" id="GO:0008170">
    <property type="term" value="F:N-methyltransferase activity"/>
    <property type="evidence" value="ECO:0007669"/>
    <property type="project" value="UniProtKB-ARBA"/>
</dbReference>
<dbReference type="OrthoDB" id="9816072at2"/>
<dbReference type="CDD" id="cd02440">
    <property type="entry name" value="AdoMet_MTases"/>
    <property type="match status" value="1"/>
</dbReference>
<dbReference type="GO" id="GO:0003676">
    <property type="term" value="F:nucleic acid binding"/>
    <property type="evidence" value="ECO:0007669"/>
    <property type="project" value="InterPro"/>
</dbReference>
<evidence type="ECO:0000256" key="5">
    <source>
        <dbReference type="ARBA" id="ARBA00022691"/>
    </source>
</evidence>
<dbReference type="InterPro" id="IPR007848">
    <property type="entry name" value="Small_mtfrase_dom"/>
</dbReference>
<keyword evidence="5" id="KW-0949">S-adenosyl-L-methionine</keyword>
<dbReference type="InterPro" id="IPR046977">
    <property type="entry name" value="RsmC/RlmG"/>
</dbReference>
<evidence type="ECO:0000259" key="6">
    <source>
        <dbReference type="Pfam" id="PF05175"/>
    </source>
</evidence>
<keyword evidence="8" id="KW-1185">Reference proteome</keyword>
<dbReference type="GO" id="GO:0008757">
    <property type="term" value="F:S-adenosylmethionine-dependent methyltransferase activity"/>
    <property type="evidence" value="ECO:0007669"/>
    <property type="project" value="InterPro"/>
</dbReference>
<dbReference type="Pfam" id="PF05175">
    <property type="entry name" value="MTS"/>
    <property type="match status" value="1"/>
</dbReference>
<organism evidence="7 8">
    <name type="scientific">Hasllibacter halocynthiae</name>
    <dbReference type="NCBI Taxonomy" id="595589"/>
    <lineage>
        <taxon>Bacteria</taxon>
        <taxon>Pseudomonadati</taxon>
        <taxon>Pseudomonadota</taxon>
        <taxon>Alphaproteobacteria</taxon>
        <taxon>Rhodobacterales</taxon>
        <taxon>Roseobacteraceae</taxon>
        <taxon>Hasllibacter</taxon>
    </lineage>
</organism>
<comment type="caution">
    <text evidence="7">The sequence shown here is derived from an EMBL/GenBank/DDBJ whole genome shotgun (WGS) entry which is preliminary data.</text>
</comment>
<dbReference type="SUPFAM" id="SSF53335">
    <property type="entry name" value="S-adenosyl-L-methionine-dependent methyltransferases"/>
    <property type="match status" value="1"/>
</dbReference>
<proteinExistence type="predicted"/>
<dbReference type="Proteomes" id="UP000238801">
    <property type="component" value="Unassembled WGS sequence"/>
</dbReference>